<dbReference type="SUPFAM" id="SSF46689">
    <property type="entry name" value="Homeodomain-like"/>
    <property type="match status" value="1"/>
</dbReference>
<evidence type="ECO:0000256" key="1">
    <source>
        <dbReference type="ARBA" id="ARBA00023125"/>
    </source>
</evidence>
<dbReference type="Gene3D" id="1.10.357.10">
    <property type="entry name" value="Tetracycline Repressor, domain 2"/>
    <property type="match status" value="1"/>
</dbReference>
<dbReference type="InterPro" id="IPR001647">
    <property type="entry name" value="HTH_TetR"/>
</dbReference>
<evidence type="ECO:0000256" key="3">
    <source>
        <dbReference type="SAM" id="MobiDB-lite"/>
    </source>
</evidence>
<dbReference type="AlphaFoldDB" id="A0A4R1BXV3"/>
<dbReference type="Proteomes" id="UP000295453">
    <property type="component" value="Unassembled WGS sequence"/>
</dbReference>
<dbReference type="EMBL" id="SJZJ01000020">
    <property type="protein sequence ID" value="TCJ22873.1"/>
    <property type="molecule type" value="Genomic_DNA"/>
</dbReference>
<gene>
    <name evidence="5" type="ORF">EPD65_11975</name>
</gene>
<proteinExistence type="predicted"/>
<comment type="caution">
    <text evidence="5">The sequence shown here is derived from an EMBL/GenBank/DDBJ whole genome shotgun (WGS) entry which is preliminary data.</text>
</comment>
<reference evidence="5 6" key="1">
    <citation type="submission" date="2019-03" db="EMBL/GenBank/DDBJ databases">
        <authorList>
            <person name="Kim M.K.M."/>
        </authorList>
    </citation>
    <scope>NUCLEOTIDE SEQUENCE [LARGE SCALE GENOMIC DNA]</scope>
    <source>
        <strain evidence="5 6">18JY15-6</strain>
    </source>
</reference>
<feature type="region of interest" description="Disordered" evidence="3">
    <location>
        <begin position="1"/>
        <end position="20"/>
    </location>
</feature>
<organism evidence="5 6">
    <name type="scientific">Nocardioides jejuensis</name>
    <dbReference type="NCBI Taxonomy" id="2502782"/>
    <lineage>
        <taxon>Bacteria</taxon>
        <taxon>Bacillati</taxon>
        <taxon>Actinomycetota</taxon>
        <taxon>Actinomycetes</taxon>
        <taxon>Propionibacteriales</taxon>
        <taxon>Nocardioidaceae</taxon>
        <taxon>Nocardioides</taxon>
    </lineage>
</organism>
<protein>
    <submittedName>
        <fullName evidence="5">TetR/AcrR family transcriptional regulator</fullName>
    </submittedName>
</protein>
<sequence>MKQPGGTRGRLPRVPPVASSVEPIRDGRNARWDAHREQRRRLILDAASAVVEDSPVGAELTLQDVAERAGLVRTVVQRHFGGRVQLVRAVQADVLDQAFALITGPVDFTGTLREVVAHMVGTAVDWAVGHPALHALVERELGDGEVSELNRIIATYAEYLSSIPRGVAAGRGIELADESVAEMQLVFAGVIGQVRATLGHWMGQHPQLVSRDGVVSVLADAIAAQIAQRSRVYGLDLDADSPLLPAT</sequence>
<feature type="domain" description="HTH tetR-type" evidence="4">
    <location>
        <begin position="37"/>
        <end position="98"/>
    </location>
</feature>
<evidence type="ECO:0000313" key="6">
    <source>
        <dbReference type="Proteomes" id="UP000295453"/>
    </source>
</evidence>
<keyword evidence="6" id="KW-1185">Reference proteome</keyword>
<name>A0A4R1BXV3_9ACTN</name>
<feature type="DNA-binding region" description="H-T-H motif" evidence="2">
    <location>
        <begin position="61"/>
        <end position="80"/>
    </location>
</feature>
<keyword evidence="1 2" id="KW-0238">DNA-binding</keyword>
<dbReference type="PROSITE" id="PS50977">
    <property type="entry name" value="HTH_TETR_2"/>
    <property type="match status" value="1"/>
</dbReference>
<evidence type="ECO:0000313" key="5">
    <source>
        <dbReference type="EMBL" id="TCJ22873.1"/>
    </source>
</evidence>
<dbReference type="InterPro" id="IPR009057">
    <property type="entry name" value="Homeodomain-like_sf"/>
</dbReference>
<evidence type="ECO:0000259" key="4">
    <source>
        <dbReference type="PROSITE" id="PS50977"/>
    </source>
</evidence>
<dbReference type="OrthoDB" id="4542604at2"/>
<dbReference type="GO" id="GO:0003677">
    <property type="term" value="F:DNA binding"/>
    <property type="evidence" value="ECO:0007669"/>
    <property type="project" value="UniProtKB-UniRule"/>
</dbReference>
<evidence type="ECO:0000256" key="2">
    <source>
        <dbReference type="PROSITE-ProRule" id="PRU00335"/>
    </source>
</evidence>
<accession>A0A4R1BXV3</accession>